<accession>A0AAD5K1I1</accession>
<keyword evidence="4" id="KW-1185">Reference proteome</keyword>
<feature type="region of interest" description="Disordered" evidence="1">
    <location>
        <begin position="516"/>
        <end position="546"/>
    </location>
</feature>
<dbReference type="GO" id="GO:0007094">
    <property type="term" value="P:mitotic spindle assembly checkpoint signaling"/>
    <property type="evidence" value="ECO:0007669"/>
    <property type="project" value="InterPro"/>
</dbReference>
<evidence type="ECO:0000313" key="4">
    <source>
        <dbReference type="Proteomes" id="UP001209540"/>
    </source>
</evidence>
<dbReference type="GO" id="GO:0005634">
    <property type="term" value="C:nucleus"/>
    <property type="evidence" value="ECO:0007669"/>
    <property type="project" value="TreeGrafter"/>
</dbReference>
<reference evidence="3" key="2">
    <citation type="submission" date="2023-02" db="EMBL/GenBank/DDBJ databases">
        <authorList>
            <consortium name="DOE Joint Genome Institute"/>
            <person name="Mondo S.J."/>
            <person name="Chang Y."/>
            <person name="Wang Y."/>
            <person name="Ahrendt S."/>
            <person name="Andreopoulos W."/>
            <person name="Barry K."/>
            <person name="Beard J."/>
            <person name="Benny G.L."/>
            <person name="Blankenship S."/>
            <person name="Bonito G."/>
            <person name="Cuomo C."/>
            <person name="Desiro A."/>
            <person name="Gervers K.A."/>
            <person name="Hundley H."/>
            <person name="Kuo A."/>
            <person name="LaButti K."/>
            <person name="Lang B.F."/>
            <person name="Lipzen A."/>
            <person name="O'Donnell K."/>
            <person name="Pangilinan J."/>
            <person name="Reynolds N."/>
            <person name="Sandor L."/>
            <person name="Smith M.W."/>
            <person name="Tsang A."/>
            <person name="Grigoriev I.V."/>
            <person name="Stajich J.E."/>
            <person name="Spatafora J.W."/>
        </authorList>
    </citation>
    <scope>NUCLEOTIDE SEQUENCE</scope>
    <source>
        <strain evidence="3">RSA 2281</strain>
    </source>
</reference>
<protein>
    <submittedName>
        <fullName evidence="3">Mad3/BUB1 homology region 1-domain-containing protein</fullName>
    </submittedName>
</protein>
<feature type="compositionally biased region" description="Polar residues" evidence="1">
    <location>
        <begin position="286"/>
        <end position="302"/>
    </location>
</feature>
<dbReference type="GO" id="GO:0032991">
    <property type="term" value="C:protein-containing complex"/>
    <property type="evidence" value="ECO:0007669"/>
    <property type="project" value="UniProtKB-ARBA"/>
</dbReference>
<dbReference type="PANTHER" id="PTHR14030:SF4">
    <property type="entry name" value="BUB1 KINASE, ISOFORM A-RELATED"/>
    <property type="match status" value="1"/>
</dbReference>
<name>A0AAD5K1I1_9FUNG</name>
<dbReference type="Proteomes" id="UP001209540">
    <property type="component" value="Unassembled WGS sequence"/>
</dbReference>
<reference evidence="3" key="1">
    <citation type="journal article" date="2022" name="IScience">
        <title>Evolution of zygomycete secretomes and the origins of terrestrial fungal ecologies.</title>
        <authorList>
            <person name="Chang Y."/>
            <person name="Wang Y."/>
            <person name="Mondo S."/>
            <person name="Ahrendt S."/>
            <person name="Andreopoulos W."/>
            <person name="Barry K."/>
            <person name="Beard J."/>
            <person name="Benny G.L."/>
            <person name="Blankenship S."/>
            <person name="Bonito G."/>
            <person name="Cuomo C."/>
            <person name="Desiro A."/>
            <person name="Gervers K.A."/>
            <person name="Hundley H."/>
            <person name="Kuo A."/>
            <person name="LaButti K."/>
            <person name="Lang B.F."/>
            <person name="Lipzen A."/>
            <person name="O'Donnell K."/>
            <person name="Pangilinan J."/>
            <person name="Reynolds N."/>
            <person name="Sandor L."/>
            <person name="Smith M.E."/>
            <person name="Tsang A."/>
            <person name="Grigoriev I.V."/>
            <person name="Stajich J.E."/>
            <person name="Spatafora J.W."/>
        </authorList>
    </citation>
    <scope>NUCLEOTIDE SEQUENCE</scope>
    <source>
        <strain evidence="3">RSA 2281</strain>
    </source>
</reference>
<dbReference type="GO" id="GO:0051754">
    <property type="term" value="P:meiotic sister chromatid cohesion, centromeric"/>
    <property type="evidence" value="ECO:0007669"/>
    <property type="project" value="TreeGrafter"/>
</dbReference>
<dbReference type="AlphaFoldDB" id="A0AAD5K1I1"/>
<dbReference type="Pfam" id="PF08311">
    <property type="entry name" value="Mad3_BUB1_I"/>
    <property type="match status" value="1"/>
</dbReference>
<dbReference type="InterPro" id="IPR015661">
    <property type="entry name" value="Bub1/Mad3"/>
</dbReference>
<dbReference type="FunFam" id="1.25.40.430:FF:000003">
    <property type="entry name" value="Checkpoint serine/threonine-protein kinase BUB1"/>
    <property type="match status" value="1"/>
</dbReference>
<dbReference type="PROSITE" id="PS51489">
    <property type="entry name" value="BUB1_N"/>
    <property type="match status" value="1"/>
</dbReference>
<feature type="compositionally biased region" description="Low complexity" evidence="1">
    <location>
        <begin position="267"/>
        <end position="285"/>
    </location>
</feature>
<dbReference type="EMBL" id="JAIXMP010000044">
    <property type="protein sequence ID" value="KAI9246873.1"/>
    <property type="molecule type" value="Genomic_DNA"/>
</dbReference>
<feature type="region of interest" description="Disordered" evidence="1">
    <location>
        <begin position="235"/>
        <end position="353"/>
    </location>
</feature>
<dbReference type="PANTHER" id="PTHR14030">
    <property type="entry name" value="MITOTIC CHECKPOINT SERINE/THREONINE-PROTEIN KINASE BUB1"/>
    <property type="match status" value="1"/>
</dbReference>
<feature type="domain" description="BUB1 N-terminal" evidence="2">
    <location>
        <begin position="60"/>
        <end position="217"/>
    </location>
</feature>
<evidence type="ECO:0000259" key="2">
    <source>
        <dbReference type="PROSITE" id="PS51489"/>
    </source>
</evidence>
<dbReference type="GO" id="GO:0004672">
    <property type="term" value="F:protein kinase activity"/>
    <property type="evidence" value="ECO:0007669"/>
    <property type="project" value="TreeGrafter"/>
</dbReference>
<proteinExistence type="predicted"/>
<organism evidence="3 4">
    <name type="scientific">Phascolomyces articulosus</name>
    <dbReference type="NCBI Taxonomy" id="60185"/>
    <lineage>
        <taxon>Eukaryota</taxon>
        <taxon>Fungi</taxon>
        <taxon>Fungi incertae sedis</taxon>
        <taxon>Mucoromycota</taxon>
        <taxon>Mucoromycotina</taxon>
        <taxon>Mucoromycetes</taxon>
        <taxon>Mucorales</taxon>
        <taxon>Lichtheimiaceae</taxon>
        <taxon>Phascolomyces</taxon>
    </lineage>
</organism>
<dbReference type="InterPro" id="IPR013212">
    <property type="entry name" value="Mad3/Bub1_I"/>
</dbReference>
<feature type="compositionally biased region" description="Low complexity" evidence="1">
    <location>
        <begin position="235"/>
        <end position="252"/>
    </location>
</feature>
<evidence type="ECO:0000313" key="3">
    <source>
        <dbReference type="EMBL" id="KAI9246873.1"/>
    </source>
</evidence>
<sequence length="546" mass="62472">MDDEERQTILNNLPEFSVIEGQKENVMPRRQGRSAASLATLYSSTCQEREHQLQQGHDQFARELEDIEDMHDPLDVYLRYIHWTIEMYPEGHNQASDLKGLLQETTSKFQRSKRYQHDIRYLKVWIQYMEYLDDPGEAYQLLMRNQIGQDLALFYEEYASYLEGRKRYEDATLIYDRGLERMAEPTKRLARKRKHFLDRMDQQHQEQQRNASLAATNGRAPLGMKYDSLFSASSSSSFSSRSPSSISTPSSSRQAQFSVYSGPEIDSTPVPSSSTSSSTLVNNPSQRAENQIEVSSFAGTTLPQKPYRRPKQQPGFSVFRDDDPSNQEDEPQPQHTINTTLSADSHRTTTKIPSEHLYERFNICRSDYIKSKDSRGRTEIIAASKACINKSNNNELMSFEELHHQFMQKMDQFSNSRLASTSLSAKDTLSLSLNEPPTELTQETRAATNMIDDMIFGASGTNGTGQRGNDELVLDDDDDEPLSFTHNNIKRNYTDENAISNRSLSRMEISRQGSSGFFDQMDTLEGSDVDDLENIRGVPQKRTYPY</sequence>
<dbReference type="SMART" id="SM00777">
    <property type="entry name" value="Mad3_BUB1_I"/>
    <property type="match status" value="1"/>
</dbReference>
<feature type="compositionally biased region" description="Polar residues" evidence="1">
    <location>
        <begin position="333"/>
        <end position="343"/>
    </location>
</feature>
<comment type="caution">
    <text evidence="3">The sequence shown here is derived from an EMBL/GenBank/DDBJ whole genome shotgun (WGS) entry which is preliminary data.</text>
</comment>
<evidence type="ECO:0000256" key="1">
    <source>
        <dbReference type="SAM" id="MobiDB-lite"/>
    </source>
</evidence>
<gene>
    <name evidence="3" type="ORF">BDA99DRAFT_565295</name>
</gene>
<dbReference type="Gene3D" id="1.25.40.430">
    <property type="match status" value="1"/>
</dbReference>